<dbReference type="eggNOG" id="COG0406">
    <property type="taxonomic scope" value="Bacteria"/>
</dbReference>
<dbReference type="OrthoDB" id="9781415at2"/>
<feature type="binding site" evidence="4">
    <location>
        <position position="57"/>
    </location>
    <ligand>
        <name>substrate</name>
    </ligand>
</feature>
<feature type="active site" description="Proton donor/acceptor" evidence="3">
    <location>
        <position position="81"/>
    </location>
</feature>
<evidence type="ECO:0000256" key="2">
    <source>
        <dbReference type="NCBIfam" id="TIGR03162"/>
    </source>
</evidence>
<dbReference type="GO" id="GO:0009236">
    <property type="term" value="P:cobalamin biosynthetic process"/>
    <property type="evidence" value="ECO:0007669"/>
    <property type="project" value="UniProtKB-UniRule"/>
</dbReference>
<dbReference type="PATRIC" id="fig|630626.3.peg.2642"/>
<dbReference type="NCBIfam" id="NF011580">
    <property type="entry name" value="PRK15004.1"/>
    <property type="match status" value="1"/>
</dbReference>
<dbReference type="Proteomes" id="UP000001955">
    <property type="component" value="Chromosome"/>
</dbReference>
<reference evidence="5 6" key="1">
    <citation type="journal article" date="2012" name="J. Bacteriol.">
        <title>Complete genome sequence of the B12-producing Shimwellia blattae strain DSM 4481, isolated from a cockroach.</title>
        <authorList>
            <person name="Brzuszkiewicz E."/>
            <person name="Waschkowitz T."/>
            <person name="Wiezer A."/>
            <person name="Daniel R."/>
        </authorList>
    </citation>
    <scope>NUCLEOTIDE SEQUENCE [LARGE SCALE GENOMIC DNA]</scope>
    <source>
        <strain evidence="6">ATCC 29907 / DSM 4481 / JCM 1650 / NBRC 105725 / CDC 9005-74</strain>
    </source>
</reference>
<dbReference type="GO" id="GO:0004331">
    <property type="term" value="F:fructose-2,6-bisphosphate 2-phosphatase activity"/>
    <property type="evidence" value="ECO:0007669"/>
    <property type="project" value="TreeGrafter"/>
</dbReference>
<keyword evidence="6" id="KW-1185">Reference proteome</keyword>
<dbReference type="GO" id="GO:0043456">
    <property type="term" value="P:regulation of pentose-phosphate shunt"/>
    <property type="evidence" value="ECO:0007669"/>
    <property type="project" value="TreeGrafter"/>
</dbReference>
<evidence type="ECO:0000313" key="6">
    <source>
        <dbReference type="Proteomes" id="UP000001955"/>
    </source>
</evidence>
<name>I2BB94_SHIBC</name>
<evidence type="ECO:0000313" key="5">
    <source>
        <dbReference type="EMBL" id="AFJ47798.1"/>
    </source>
</evidence>
<organism evidence="5 6">
    <name type="scientific">Shimwellia blattae (strain ATCC 29907 / DSM 4481 / JCM 1650 / NBRC 105725 / CDC 9005-74)</name>
    <name type="common">Escherichia blattae</name>
    <dbReference type="NCBI Taxonomy" id="630626"/>
    <lineage>
        <taxon>Bacteria</taxon>
        <taxon>Pseudomonadati</taxon>
        <taxon>Pseudomonadota</taxon>
        <taxon>Gammaproteobacteria</taxon>
        <taxon>Enterobacterales</taxon>
        <taxon>Enterobacteriaceae</taxon>
        <taxon>Shimwellia</taxon>
    </lineage>
</organism>
<evidence type="ECO:0000256" key="3">
    <source>
        <dbReference type="PIRSR" id="PIRSR613078-1"/>
    </source>
</evidence>
<dbReference type="PANTHER" id="PTHR46517">
    <property type="entry name" value="FRUCTOSE-2,6-BISPHOSPHATASE TIGAR"/>
    <property type="match status" value="1"/>
</dbReference>
<dbReference type="RefSeq" id="WP_002439210.1">
    <property type="nucleotide sequence ID" value="NC_017910.1"/>
</dbReference>
<dbReference type="GO" id="GO:0043755">
    <property type="term" value="F:alpha-ribazole phosphatase activity"/>
    <property type="evidence" value="ECO:0007669"/>
    <property type="project" value="UniProtKB-UniRule"/>
</dbReference>
<dbReference type="Gene3D" id="3.40.50.1240">
    <property type="entry name" value="Phosphoglycerate mutase-like"/>
    <property type="match status" value="1"/>
</dbReference>
<feature type="binding site" evidence="4">
    <location>
        <begin position="7"/>
        <end position="14"/>
    </location>
    <ligand>
        <name>substrate</name>
    </ligand>
</feature>
<dbReference type="STRING" id="630626.EBL_c27270"/>
<keyword evidence="1" id="KW-0378">Hydrolase</keyword>
<accession>I2BB94</accession>
<dbReference type="KEGG" id="ebt:EBL_c27270"/>
<dbReference type="InterPro" id="IPR051695">
    <property type="entry name" value="Phosphoglycerate_Mutase"/>
</dbReference>
<dbReference type="Pfam" id="PF00300">
    <property type="entry name" value="His_Phos_1"/>
    <property type="match status" value="1"/>
</dbReference>
<dbReference type="HOGENOM" id="CLU_033323_8_4_6"/>
<dbReference type="GO" id="GO:0045820">
    <property type="term" value="P:negative regulation of glycolytic process"/>
    <property type="evidence" value="ECO:0007669"/>
    <property type="project" value="TreeGrafter"/>
</dbReference>
<gene>
    <name evidence="5" type="primary">phpB</name>
    <name evidence="5" type="ordered locus">EBL_c27270</name>
</gene>
<protein>
    <recommendedName>
        <fullName evidence="2">Alpha-ribazole phosphatase</fullName>
        <ecNumber evidence="2">3.1.3.73</ecNumber>
    </recommendedName>
</protein>
<dbReference type="EMBL" id="CP001560">
    <property type="protein sequence ID" value="AFJ47798.1"/>
    <property type="molecule type" value="Genomic_DNA"/>
</dbReference>
<dbReference type="InterPro" id="IPR013078">
    <property type="entry name" value="His_Pase_superF_clade-1"/>
</dbReference>
<accession>K6UPA0</accession>
<dbReference type="CDD" id="cd07067">
    <property type="entry name" value="HP_PGM_like"/>
    <property type="match status" value="1"/>
</dbReference>
<dbReference type="AlphaFoldDB" id="I2BB94"/>
<dbReference type="NCBIfam" id="TIGR03162">
    <property type="entry name" value="ribazole_cobC"/>
    <property type="match status" value="1"/>
</dbReference>
<dbReference type="PIRSF" id="PIRSF000709">
    <property type="entry name" value="6PFK_2-Ptase"/>
    <property type="match status" value="1"/>
</dbReference>
<dbReference type="GO" id="GO:0005829">
    <property type="term" value="C:cytosol"/>
    <property type="evidence" value="ECO:0007669"/>
    <property type="project" value="TreeGrafter"/>
</dbReference>
<dbReference type="InterPro" id="IPR017578">
    <property type="entry name" value="Ribazole_CobC"/>
</dbReference>
<dbReference type="InterPro" id="IPR029033">
    <property type="entry name" value="His_PPase_superfam"/>
</dbReference>
<feature type="active site" description="Tele-phosphohistidine intermediate" evidence="3">
    <location>
        <position position="8"/>
    </location>
</feature>
<proteinExistence type="predicted"/>
<evidence type="ECO:0000256" key="1">
    <source>
        <dbReference type="ARBA" id="ARBA00022801"/>
    </source>
</evidence>
<dbReference type="PANTHER" id="PTHR46517:SF1">
    <property type="entry name" value="FRUCTOSE-2,6-BISPHOSPHATASE TIGAR"/>
    <property type="match status" value="1"/>
</dbReference>
<evidence type="ECO:0000256" key="4">
    <source>
        <dbReference type="PIRSR" id="PIRSR613078-2"/>
    </source>
</evidence>
<sequence>MNLWFIRHGETEANLAGLYSGISETPLTARGERQACALQQMLAAVPFDRVLSSELTRAGHTARLALAGRDLTMQTDNRLNEMNFGAWEMRHHRELHAEGSAEYRAWCQDWQTAVPPGGEGFAAFSQRIRALADSLQADSQQARYQNVLLISHKGVLSLLLTHLLALPPEQMWRFDIAQGCWSRVELLGDYAVLRSLNNQSVWVPAP</sequence>
<dbReference type="SMART" id="SM00855">
    <property type="entry name" value="PGAM"/>
    <property type="match status" value="1"/>
</dbReference>
<dbReference type="EC" id="3.1.3.73" evidence="2"/>
<dbReference type="SUPFAM" id="SSF53254">
    <property type="entry name" value="Phosphoglycerate mutase-like"/>
    <property type="match status" value="1"/>
</dbReference>